<dbReference type="Proteomes" id="UP000274504">
    <property type="component" value="Unassembled WGS sequence"/>
</dbReference>
<reference evidence="4" key="1">
    <citation type="submission" date="2017-02" db="UniProtKB">
        <authorList>
            <consortium name="WormBaseParasite"/>
        </authorList>
    </citation>
    <scope>IDENTIFICATION</scope>
</reference>
<feature type="compositionally biased region" description="Polar residues" evidence="1">
    <location>
        <begin position="186"/>
        <end position="206"/>
    </location>
</feature>
<evidence type="ECO:0000313" key="2">
    <source>
        <dbReference type="EMBL" id="VDL57565.1"/>
    </source>
</evidence>
<feature type="compositionally biased region" description="Polar residues" evidence="1">
    <location>
        <begin position="222"/>
        <end position="240"/>
    </location>
</feature>
<feature type="compositionally biased region" description="Basic and acidic residues" evidence="1">
    <location>
        <begin position="241"/>
        <end position="253"/>
    </location>
</feature>
<evidence type="ECO:0000256" key="1">
    <source>
        <dbReference type="SAM" id="MobiDB-lite"/>
    </source>
</evidence>
<reference evidence="2 3" key="2">
    <citation type="submission" date="2018-11" db="EMBL/GenBank/DDBJ databases">
        <authorList>
            <consortium name="Pathogen Informatics"/>
        </authorList>
    </citation>
    <scope>NUCLEOTIDE SEQUENCE [LARGE SCALE GENOMIC DNA]</scope>
</reference>
<organism evidence="4">
    <name type="scientific">Hymenolepis diminuta</name>
    <name type="common">Rat tapeworm</name>
    <dbReference type="NCBI Taxonomy" id="6216"/>
    <lineage>
        <taxon>Eukaryota</taxon>
        <taxon>Metazoa</taxon>
        <taxon>Spiralia</taxon>
        <taxon>Lophotrochozoa</taxon>
        <taxon>Platyhelminthes</taxon>
        <taxon>Cestoda</taxon>
        <taxon>Eucestoda</taxon>
        <taxon>Cyclophyllidea</taxon>
        <taxon>Hymenolepididae</taxon>
        <taxon>Hymenolepis</taxon>
    </lineage>
</organism>
<dbReference type="WBParaSite" id="HDID_0000524901-mRNA-1">
    <property type="protein sequence ID" value="HDID_0000524901-mRNA-1"/>
    <property type="gene ID" value="HDID_0000524901"/>
</dbReference>
<evidence type="ECO:0000313" key="4">
    <source>
        <dbReference type="WBParaSite" id="HDID_0000524901-mRNA-1"/>
    </source>
</evidence>
<proteinExistence type="predicted"/>
<dbReference type="AlphaFoldDB" id="A0A0R3SJY4"/>
<accession>A0A0R3SJY4</accession>
<name>A0A0R3SJY4_HYMDI</name>
<dbReference type="EMBL" id="UYSG01002524">
    <property type="protein sequence ID" value="VDL57565.1"/>
    <property type="molecule type" value="Genomic_DNA"/>
</dbReference>
<feature type="region of interest" description="Disordered" evidence="1">
    <location>
        <begin position="178"/>
        <end position="265"/>
    </location>
</feature>
<dbReference type="OrthoDB" id="6275978at2759"/>
<gene>
    <name evidence="2" type="ORF">HDID_LOCUS5247</name>
</gene>
<protein>
    <submittedName>
        <fullName evidence="4">Leucine-rich repeat-containing protein 56</fullName>
    </submittedName>
</protein>
<sequence>MHGLENFSNITILNLAYNDISKIDSKFYIISLVELISLYQPNHKEPALIDFLSSLNSEAIRQGESRFLKPSETGRRFANSRAKILKRGISAANELSQNLIKWNTPPKWLQRARSVQNVAESTEDLNPTSVVGLTGSLREFHTRKRLSVVSYNFVRTSNQHLLRSESVFVPIENGHECQRENDLKKSPQSLSTDLSDSNQKPTSAPNTKEKNCHIKSSRHRQTTQGRAFSCFQRQIVSSDSDGMKEEERVKDEPTLCTTSEKIDRL</sequence>
<evidence type="ECO:0000313" key="3">
    <source>
        <dbReference type="Proteomes" id="UP000274504"/>
    </source>
</evidence>